<sequence length="517" mass="59708">MPHHLLFGHLLVVLQFYRDWAFDANFIQTFGFYMSKHWSKFFPSEKQCPPVIYVDVWPIARPMAFSMKAYVSNQMEIGSSLPKSPMQGEFLNPISNGRDLNCMHGEEWRMWRSRFNPGFSRGNIRTWIPAVLEEVEAFANVLKNLSGGSNEWGQVFPLEQISSNLAFDVTGRVVLNTRLNTQSPYPSLFTLDYREQLARMEITLSPRKLLWRATPWFKLQVRRKRRQLFEHLRPFITDSIGMATPGPRTIVRSAVEEFSRELATKGTGKNTPDDEFIEHVFYQLMIFFFGGDDALSITIPRVFRQLQLNPECVAKLQAEHDAVLGSDLSFAATRIREAPHILDSLPYTLSVIKETLRMNPATITIREGQPSFTFRIDGEDEPWPTDGFDLFDSSITIHHDPENFPEPNKFIPERFLVREGDPLHPAKDMWRGFQLGPRRCIGQELAVVVLKLVLVFTVRTFDIEMAWDKWDRLRELQGLKADRRMVEGERMYTTGKATSHPKDGAPVHVRVRISSNQ</sequence>
<evidence type="ECO:0000313" key="3">
    <source>
        <dbReference type="EMBL" id="KAL2809261.1"/>
    </source>
</evidence>
<comment type="similarity">
    <text evidence="1">Belongs to the cytochrome P450 family.</text>
</comment>
<dbReference type="PANTHER" id="PTHR24305:SF222">
    <property type="entry name" value="CYTOCHROME P450 MONOOXYGENASE STCS"/>
    <property type="match status" value="1"/>
</dbReference>
<dbReference type="Gene3D" id="1.10.630.10">
    <property type="entry name" value="Cytochrome P450"/>
    <property type="match status" value="1"/>
</dbReference>
<dbReference type="Pfam" id="PF00067">
    <property type="entry name" value="p450"/>
    <property type="match status" value="1"/>
</dbReference>
<evidence type="ECO:0000256" key="1">
    <source>
        <dbReference type="ARBA" id="ARBA00010617"/>
    </source>
</evidence>
<proteinExistence type="inferred from homology"/>
<keyword evidence="4" id="KW-1185">Reference proteome</keyword>
<dbReference type="InterPro" id="IPR036396">
    <property type="entry name" value="Cyt_P450_sf"/>
</dbReference>
<gene>
    <name evidence="3" type="ORF">BJX63DRAFT_445384</name>
</gene>
<accession>A0ABR4H1I5</accession>
<organism evidence="3 4">
    <name type="scientific">Aspergillus granulosus</name>
    <dbReference type="NCBI Taxonomy" id="176169"/>
    <lineage>
        <taxon>Eukaryota</taxon>
        <taxon>Fungi</taxon>
        <taxon>Dikarya</taxon>
        <taxon>Ascomycota</taxon>
        <taxon>Pezizomycotina</taxon>
        <taxon>Eurotiomycetes</taxon>
        <taxon>Eurotiomycetidae</taxon>
        <taxon>Eurotiales</taxon>
        <taxon>Aspergillaceae</taxon>
        <taxon>Aspergillus</taxon>
        <taxon>Aspergillus subgen. Nidulantes</taxon>
    </lineage>
</organism>
<feature type="signal peptide" evidence="2">
    <location>
        <begin position="1"/>
        <end position="21"/>
    </location>
</feature>
<dbReference type="InterPro" id="IPR001128">
    <property type="entry name" value="Cyt_P450"/>
</dbReference>
<dbReference type="InterPro" id="IPR002401">
    <property type="entry name" value="Cyt_P450_E_grp-I"/>
</dbReference>
<evidence type="ECO:0000256" key="2">
    <source>
        <dbReference type="SAM" id="SignalP"/>
    </source>
</evidence>
<dbReference type="PRINTS" id="PR00463">
    <property type="entry name" value="EP450I"/>
</dbReference>
<name>A0ABR4H1I5_9EURO</name>
<dbReference type="EMBL" id="JBFXLT010000092">
    <property type="protein sequence ID" value="KAL2809261.1"/>
    <property type="molecule type" value="Genomic_DNA"/>
</dbReference>
<reference evidence="3 4" key="1">
    <citation type="submission" date="2024-07" db="EMBL/GenBank/DDBJ databases">
        <title>Section-level genome sequencing and comparative genomics of Aspergillus sections Usti and Cavernicolus.</title>
        <authorList>
            <consortium name="Lawrence Berkeley National Laboratory"/>
            <person name="Nybo J.L."/>
            <person name="Vesth T.C."/>
            <person name="Theobald S."/>
            <person name="Frisvad J.C."/>
            <person name="Larsen T.O."/>
            <person name="Kjaerboelling I."/>
            <person name="Rothschild-Mancinelli K."/>
            <person name="Lyhne E.K."/>
            <person name="Kogle M.E."/>
            <person name="Barry K."/>
            <person name="Clum A."/>
            <person name="Na H."/>
            <person name="Ledsgaard L."/>
            <person name="Lin J."/>
            <person name="Lipzen A."/>
            <person name="Kuo A."/>
            <person name="Riley R."/>
            <person name="Mondo S."/>
            <person name="Labutti K."/>
            <person name="Haridas S."/>
            <person name="Pangalinan J."/>
            <person name="Salamov A.A."/>
            <person name="Simmons B.A."/>
            <person name="Magnuson J.K."/>
            <person name="Chen J."/>
            <person name="Drula E."/>
            <person name="Henrissat B."/>
            <person name="Wiebenga A."/>
            <person name="Lubbers R.J."/>
            <person name="Gomes A.C."/>
            <person name="Makela M.R."/>
            <person name="Stajich J."/>
            <person name="Grigoriev I.V."/>
            <person name="Mortensen U.H."/>
            <person name="De Vries R.P."/>
            <person name="Baker S.E."/>
            <person name="Andersen M.R."/>
        </authorList>
    </citation>
    <scope>NUCLEOTIDE SEQUENCE [LARGE SCALE GENOMIC DNA]</scope>
    <source>
        <strain evidence="3 4">CBS 588.65</strain>
    </source>
</reference>
<dbReference type="PANTHER" id="PTHR24305">
    <property type="entry name" value="CYTOCHROME P450"/>
    <property type="match status" value="1"/>
</dbReference>
<comment type="caution">
    <text evidence="3">The sequence shown here is derived from an EMBL/GenBank/DDBJ whole genome shotgun (WGS) entry which is preliminary data.</text>
</comment>
<dbReference type="InterPro" id="IPR050121">
    <property type="entry name" value="Cytochrome_P450_monoxygenase"/>
</dbReference>
<protein>
    <submittedName>
        <fullName evidence="3">Cytochrome P450</fullName>
    </submittedName>
</protein>
<evidence type="ECO:0000313" key="4">
    <source>
        <dbReference type="Proteomes" id="UP001610334"/>
    </source>
</evidence>
<feature type="chain" id="PRO_5045477878" evidence="2">
    <location>
        <begin position="22"/>
        <end position="517"/>
    </location>
</feature>
<keyword evidence="2" id="KW-0732">Signal</keyword>
<dbReference type="SUPFAM" id="SSF48264">
    <property type="entry name" value="Cytochrome P450"/>
    <property type="match status" value="1"/>
</dbReference>
<dbReference type="Proteomes" id="UP001610334">
    <property type="component" value="Unassembled WGS sequence"/>
</dbReference>
<dbReference type="PRINTS" id="PR00385">
    <property type="entry name" value="P450"/>
</dbReference>